<evidence type="ECO:0000313" key="3">
    <source>
        <dbReference type="Proteomes" id="UP000830375"/>
    </source>
</evidence>
<feature type="region of interest" description="Disordered" evidence="1">
    <location>
        <begin position="1"/>
        <end position="37"/>
    </location>
</feature>
<comment type="caution">
    <text evidence="2">The sequence shown here is derived from an EMBL/GenBank/DDBJ whole genome shotgun (WGS) entry which is preliminary data.</text>
</comment>
<feature type="compositionally biased region" description="Basic and acidic residues" evidence="1">
    <location>
        <begin position="107"/>
        <end position="116"/>
    </location>
</feature>
<keyword evidence="3" id="KW-1185">Reference proteome</keyword>
<dbReference type="PANTHER" id="PTHR16484:SF4">
    <property type="entry name" value="PARTITIONING DEFECTIVE 3 HOMOLOG B"/>
    <property type="match status" value="1"/>
</dbReference>
<feature type="compositionally biased region" description="Acidic residues" evidence="1">
    <location>
        <begin position="61"/>
        <end position="72"/>
    </location>
</feature>
<name>A0ABQ8N3U0_LABRO</name>
<evidence type="ECO:0000313" key="2">
    <source>
        <dbReference type="EMBL" id="KAI2668788.1"/>
    </source>
</evidence>
<accession>A0ABQ8N3U0</accession>
<organism evidence="2 3">
    <name type="scientific">Labeo rohita</name>
    <name type="common">Indian major carp</name>
    <name type="synonym">Cyprinus rohita</name>
    <dbReference type="NCBI Taxonomy" id="84645"/>
    <lineage>
        <taxon>Eukaryota</taxon>
        <taxon>Metazoa</taxon>
        <taxon>Chordata</taxon>
        <taxon>Craniata</taxon>
        <taxon>Vertebrata</taxon>
        <taxon>Euteleostomi</taxon>
        <taxon>Actinopterygii</taxon>
        <taxon>Neopterygii</taxon>
        <taxon>Teleostei</taxon>
        <taxon>Ostariophysi</taxon>
        <taxon>Cypriniformes</taxon>
        <taxon>Cyprinidae</taxon>
        <taxon>Labeoninae</taxon>
        <taxon>Labeonini</taxon>
        <taxon>Labeo</taxon>
    </lineage>
</organism>
<dbReference type="EMBL" id="JACTAM010000001">
    <property type="protein sequence ID" value="KAI2668788.1"/>
    <property type="molecule type" value="Genomic_DNA"/>
</dbReference>
<reference evidence="2 3" key="1">
    <citation type="submission" date="2022-01" db="EMBL/GenBank/DDBJ databases">
        <title>A high-quality chromosome-level genome assembly of rohu carp, Labeo rohita.</title>
        <authorList>
            <person name="Arick M.A. II"/>
            <person name="Hsu C.-Y."/>
            <person name="Magbanua Z."/>
            <person name="Pechanova O."/>
            <person name="Grover C."/>
            <person name="Miller E."/>
            <person name="Thrash A."/>
            <person name="Ezzel L."/>
            <person name="Alam S."/>
            <person name="Benzie J."/>
            <person name="Hamilton M."/>
            <person name="Karsi A."/>
            <person name="Lawrence M.L."/>
            <person name="Peterson D.G."/>
        </authorList>
    </citation>
    <scope>NUCLEOTIDE SEQUENCE [LARGE SCALE GENOMIC DNA]</scope>
    <source>
        <strain evidence="3">BAU-BD-2019</strain>
        <tissue evidence="2">Blood</tissue>
    </source>
</reference>
<proteinExistence type="predicted"/>
<evidence type="ECO:0000256" key="1">
    <source>
        <dbReference type="SAM" id="MobiDB-lite"/>
    </source>
</evidence>
<protein>
    <submittedName>
        <fullName evidence="2">Uncharacterized protein</fullName>
    </submittedName>
</protein>
<feature type="compositionally biased region" description="Polar residues" evidence="1">
    <location>
        <begin position="10"/>
        <end position="20"/>
    </location>
</feature>
<dbReference type="InterPro" id="IPR052213">
    <property type="entry name" value="PAR3"/>
</dbReference>
<sequence>MALGPRLGLQKSSSLESLQTAMEEVSKDEVPFHRPRTHMVRGRGCNLSFRYAIDKSYDGPSEPEDDDSEEDSGRDTPASSSSRQELDDDKKVKKKKTKKKKEKKTKKKDEPEDPDRKTKKKGFGLLRAAVSHL</sequence>
<feature type="compositionally biased region" description="Basic residues" evidence="1">
    <location>
        <begin position="92"/>
        <end position="106"/>
    </location>
</feature>
<feature type="region of interest" description="Disordered" evidence="1">
    <location>
        <begin position="54"/>
        <end position="133"/>
    </location>
</feature>
<dbReference type="Proteomes" id="UP000830375">
    <property type="component" value="Unassembled WGS sequence"/>
</dbReference>
<dbReference type="PANTHER" id="PTHR16484">
    <property type="entry name" value="PARTITIONING DEFECTIVE 3 RELATED"/>
    <property type="match status" value="1"/>
</dbReference>
<gene>
    <name evidence="2" type="ORF">H4Q32_005587</name>
</gene>